<evidence type="ECO:0000256" key="5">
    <source>
        <dbReference type="ARBA" id="ARBA00022917"/>
    </source>
</evidence>
<reference evidence="10 11" key="1">
    <citation type="submission" date="2023-04" db="EMBL/GenBank/DDBJ databases">
        <title>A long-awaited taxogenomic arrangement of the family Halomonadaceae.</title>
        <authorList>
            <person name="De La Haba R."/>
            <person name="Chuvochina M."/>
            <person name="Wittouck S."/>
            <person name="Arahal D.R."/>
            <person name="Sanchez-Porro C."/>
            <person name="Hugenholtz P."/>
            <person name="Ventosa A."/>
        </authorList>
    </citation>
    <scope>NUCLEOTIDE SEQUENCE [LARGE SCALE GENOMIC DNA]</scope>
    <source>
        <strain evidence="10 11">DSM 22428</strain>
    </source>
</reference>
<comment type="catalytic activity">
    <reaction evidence="7">
        <text>tRNA(Glu) + L-glutamate + ATP = L-glutamyl-tRNA(Glu) + AMP + diphosphate</text>
        <dbReference type="Rhea" id="RHEA:23540"/>
        <dbReference type="Rhea" id="RHEA-COMP:9663"/>
        <dbReference type="Rhea" id="RHEA-COMP:9680"/>
        <dbReference type="ChEBI" id="CHEBI:29985"/>
        <dbReference type="ChEBI" id="CHEBI:30616"/>
        <dbReference type="ChEBI" id="CHEBI:33019"/>
        <dbReference type="ChEBI" id="CHEBI:78442"/>
        <dbReference type="ChEBI" id="CHEBI:78520"/>
        <dbReference type="ChEBI" id="CHEBI:456215"/>
        <dbReference type="EC" id="6.1.1.17"/>
    </reaction>
</comment>
<dbReference type="InterPro" id="IPR049940">
    <property type="entry name" value="GluQ/Sye"/>
</dbReference>
<comment type="similarity">
    <text evidence="1 7">Belongs to the class-I aminoacyl-tRNA synthetase family. Glutamate--tRNA ligase type 1 subfamily.</text>
</comment>
<keyword evidence="5 7" id="KW-0648">Protein biosynthesis</keyword>
<evidence type="ECO:0000256" key="2">
    <source>
        <dbReference type="ARBA" id="ARBA00022598"/>
    </source>
</evidence>
<gene>
    <name evidence="7 10" type="primary">gltX</name>
    <name evidence="10" type="ORF">QC825_04020</name>
</gene>
<dbReference type="InterPro" id="IPR020751">
    <property type="entry name" value="aa-tRNA-synth_I_codon-bd_sub2"/>
</dbReference>
<feature type="short sequence motif" description="'HIGH' region" evidence="7">
    <location>
        <begin position="9"/>
        <end position="19"/>
    </location>
</feature>
<dbReference type="CDD" id="cd00808">
    <property type="entry name" value="GluRS_core"/>
    <property type="match status" value="1"/>
</dbReference>
<dbReference type="InterPro" id="IPR045462">
    <property type="entry name" value="aa-tRNA-synth_I_cd-bd"/>
</dbReference>
<dbReference type="PRINTS" id="PR00987">
    <property type="entry name" value="TRNASYNTHGLU"/>
</dbReference>
<dbReference type="EMBL" id="JARWAO010000002">
    <property type="protein sequence ID" value="MDR5895242.1"/>
    <property type="molecule type" value="Genomic_DNA"/>
</dbReference>
<comment type="subunit">
    <text evidence="7">Monomer.</text>
</comment>
<keyword evidence="4 7" id="KW-0067">ATP-binding</keyword>
<dbReference type="InterPro" id="IPR000924">
    <property type="entry name" value="Glu/Gln-tRNA-synth"/>
</dbReference>
<dbReference type="InterPro" id="IPR033910">
    <property type="entry name" value="GluRS_core"/>
</dbReference>
<dbReference type="Pfam" id="PF00749">
    <property type="entry name" value="tRNA-synt_1c"/>
    <property type="match status" value="1"/>
</dbReference>
<dbReference type="Proteomes" id="UP001269375">
    <property type="component" value="Unassembled WGS sequence"/>
</dbReference>
<accession>A0ABU1GUT4</accession>
<dbReference type="PANTHER" id="PTHR43311:SF2">
    <property type="entry name" value="GLUTAMATE--TRNA LIGASE, MITOCHONDRIAL-RELATED"/>
    <property type="match status" value="1"/>
</dbReference>
<keyword evidence="6 7" id="KW-0030">Aminoacyl-tRNA synthetase</keyword>
<evidence type="ECO:0000256" key="7">
    <source>
        <dbReference type="HAMAP-Rule" id="MF_00022"/>
    </source>
</evidence>
<keyword evidence="11" id="KW-1185">Reference proteome</keyword>
<dbReference type="InterPro" id="IPR020058">
    <property type="entry name" value="Glu/Gln-tRNA-synth_Ib_cat-dom"/>
</dbReference>
<comment type="function">
    <text evidence="7">Catalyzes the attachment of glutamate to tRNA(Glu) in a two-step reaction: glutamate is first activated by ATP to form Glu-AMP and then transferred to the acceptor end of tRNA(Glu).</text>
</comment>
<evidence type="ECO:0000256" key="6">
    <source>
        <dbReference type="ARBA" id="ARBA00023146"/>
    </source>
</evidence>
<proteinExistence type="inferred from homology"/>
<feature type="short sequence motif" description="'KMSKS' region" evidence="7">
    <location>
        <begin position="250"/>
        <end position="254"/>
    </location>
</feature>
<dbReference type="Gene3D" id="1.10.10.350">
    <property type="match status" value="1"/>
</dbReference>
<dbReference type="InterPro" id="IPR004527">
    <property type="entry name" value="Glu-tRNA-ligase_bac/mito"/>
</dbReference>
<feature type="domain" description="Glutamyl/glutaminyl-tRNA synthetase class Ib catalytic" evidence="8">
    <location>
        <begin position="3"/>
        <end position="319"/>
    </location>
</feature>
<comment type="caution">
    <text evidence="7">Lacks conserved residue(s) required for the propagation of feature annotation.</text>
</comment>
<dbReference type="InterPro" id="IPR001412">
    <property type="entry name" value="aa-tRNA-synth_I_CS"/>
</dbReference>
<dbReference type="RefSeq" id="WP_251590629.1">
    <property type="nucleotide sequence ID" value="NZ_JAMLJI010000001.1"/>
</dbReference>
<dbReference type="InterPro" id="IPR014729">
    <property type="entry name" value="Rossmann-like_a/b/a_fold"/>
</dbReference>
<dbReference type="SUPFAM" id="SSF48163">
    <property type="entry name" value="An anticodon-binding domain of class I aminoacyl-tRNA synthetases"/>
    <property type="match status" value="1"/>
</dbReference>
<dbReference type="PANTHER" id="PTHR43311">
    <property type="entry name" value="GLUTAMATE--TRNA LIGASE"/>
    <property type="match status" value="1"/>
</dbReference>
<sequence length="495" mass="56603">MTVRTRVAPSPTGDPHVGTAYIALFNLCFARQHGGQFILRIEDTDQSRSTASSEQMILDSLRWLGLEWDEGPDVGGPHGPYRQSERGTIYAQYAEQLLNAGHAFKCYRTSEELDALRDERKAQGQFAALKYDDLLLSQEEFDTREAEQWPYVVRMKVPSEGVCIVNDMLRGDIELDWAQVDAQILLKSDGMPTYHLANIVDDHLMGITHVLRGEEWINSAPKHKLLYEYFGWDMPVLCHMPLLRNPDKSKLSKRKNPTSINYYRKMGFLPQAVINYLGRMGWSMPDEREKFTLDEMMSAFDVNRVSLGGPVFDLEKLTWLNGVYLRDDLSDDDLKRHLIQWAFNEGYIDQILPQIRPRVQTLSDVMPLAGHFFAGYPALKEASFDDVNMERETVVDLLQLLLWRLEALREWDKAHVMAEVKMLSEHFELKMKQFLAPVFVAITGSTASTSVMDAMVILGADVTRARLRHAISLLGAPSKKRTKVLEKRYKELGAN</sequence>
<keyword evidence="3 7" id="KW-0547">Nucleotide-binding</keyword>
<keyword evidence="2 7" id="KW-0436">Ligase</keyword>
<dbReference type="NCBIfam" id="TIGR00464">
    <property type="entry name" value="gltX_bact"/>
    <property type="match status" value="1"/>
</dbReference>
<evidence type="ECO:0000256" key="4">
    <source>
        <dbReference type="ARBA" id="ARBA00022840"/>
    </source>
</evidence>
<dbReference type="Gene3D" id="3.40.50.620">
    <property type="entry name" value="HUPs"/>
    <property type="match status" value="1"/>
</dbReference>
<feature type="binding site" evidence="7">
    <location>
        <position position="253"/>
    </location>
    <ligand>
        <name>ATP</name>
        <dbReference type="ChEBI" id="CHEBI:30616"/>
    </ligand>
</feature>
<dbReference type="PROSITE" id="PS00178">
    <property type="entry name" value="AA_TRNA_LIGASE_I"/>
    <property type="match status" value="1"/>
</dbReference>
<evidence type="ECO:0000259" key="8">
    <source>
        <dbReference type="Pfam" id="PF00749"/>
    </source>
</evidence>
<evidence type="ECO:0000256" key="3">
    <source>
        <dbReference type="ARBA" id="ARBA00022741"/>
    </source>
</evidence>
<evidence type="ECO:0000259" key="9">
    <source>
        <dbReference type="Pfam" id="PF19269"/>
    </source>
</evidence>
<dbReference type="HAMAP" id="MF_00022">
    <property type="entry name" value="Glu_tRNA_synth_type1"/>
    <property type="match status" value="1"/>
</dbReference>
<name>A0ABU1GUT4_9GAMM</name>
<evidence type="ECO:0000313" key="11">
    <source>
        <dbReference type="Proteomes" id="UP001269375"/>
    </source>
</evidence>
<evidence type="ECO:0000256" key="1">
    <source>
        <dbReference type="ARBA" id="ARBA00007894"/>
    </source>
</evidence>
<dbReference type="EC" id="6.1.1.17" evidence="7"/>
<comment type="subcellular location">
    <subcellularLocation>
        <location evidence="7">Cytoplasm</location>
    </subcellularLocation>
</comment>
<protein>
    <recommendedName>
        <fullName evidence="7">Glutamate--tRNA ligase</fullName>
        <ecNumber evidence="7">6.1.1.17</ecNumber>
    </recommendedName>
    <alternativeName>
        <fullName evidence="7">Glutamyl-tRNA synthetase</fullName>
        <shortName evidence="7">GluRS</shortName>
    </alternativeName>
</protein>
<dbReference type="Pfam" id="PF19269">
    <property type="entry name" value="Anticodon_2"/>
    <property type="match status" value="1"/>
</dbReference>
<dbReference type="GO" id="GO:0004818">
    <property type="term" value="F:glutamate-tRNA ligase activity"/>
    <property type="evidence" value="ECO:0007669"/>
    <property type="project" value="UniProtKB-EC"/>
</dbReference>
<dbReference type="SUPFAM" id="SSF52374">
    <property type="entry name" value="Nucleotidylyl transferase"/>
    <property type="match status" value="1"/>
</dbReference>
<keyword evidence="7" id="KW-0963">Cytoplasm</keyword>
<dbReference type="InterPro" id="IPR008925">
    <property type="entry name" value="aa_tRNA-synth_I_cd-bd_sf"/>
</dbReference>
<feature type="domain" description="Aminoacyl-tRNA synthetase class I anticodon-binding" evidence="9">
    <location>
        <begin position="336"/>
        <end position="471"/>
    </location>
</feature>
<organism evidence="10 11">
    <name type="scientific">Larsenimonas suaedae</name>
    <dbReference type="NCBI Taxonomy" id="1851019"/>
    <lineage>
        <taxon>Bacteria</taxon>
        <taxon>Pseudomonadati</taxon>
        <taxon>Pseudomonadota</taxon>
        <taxon>Gammaproteobacteria</taxon>
        <taxon>Oceanospirillales</taxon>
        <taxon>Halomonadaceae</taxon>
        <taxon>Larsenimonas</taxon>
    </lineage>
</organism>
<evidence type="ECO:0000313" key="10">
    <source>
        <dbReference type="EMBL" id="MDR5895242.1"/>
    </source>
</evidence>
<comment type="caution">
    <text evidence="10">The sequence shown here is derived from an EMBL/GenBank/DDBJ whole genome shotgun (WGS) entry which is preliminary data.</text>
</comment>